<keyword evidence="3" id="KW-1185">Reference proteome</keyword>
<feature type="transmembrane region" description="Helical" evidence="1">
    <location>
        <begin position="27"/>
        <end position="46"/>
    </location>
</feature>
<keyword evidence="1" id="KW-1133">Transmembrane helix</keyword>
<dbReference type="KEGG" id="vg:26122785"/>
<sequence length="125" mass="14150">MDKNITLSPVFIEPSFKHSFLKSSNKYFYILIFEIIVTLIIINFFFKEEILNAFIPVPVPKNAITNLLNKTTLSCEENGTMMIHRESGKYPALNLDGSPIIIDDCSLVLSSLNGRSTSPYAIFNR</sequence>
<reference evidence="2 3" key="1">
    <citation type="journal article" date="2015" name="Infect. Genet. Evol.">
        <title>Unique genomic organization of a novel Avipoxvirus detected in turkey (Meleagris gallopavo).</title>
        <authorList>
            <person name="Banyai K."/>
            <person name="Palya V."/>
            <person name="Denes B."/>
            <person name="Glavits R."/>
            <person name="Ivanics E."/>
            <person name="Horvath B."/>
            <person name="Farkas S.L."/>
            <person name="Marton S."/>
            <person name="Balint A."/>
            <person name="Gyuranecz M."/>
            <person name="Erdelyi K."/>
            <person name="Dan A."/>
        </authorList>
    </citation>
    <scope>NUCLEOTIDE SEQUENCE [LARGE SCALE GENOMIC DNA]</scope>
    <source>
        <strain evidence="2 3">TKPV-HU1124/2011</strain>
    </source>
</reference>
<proteinExistence type="predicted"/>
<organism evidence="2 3">
    <name type="scientific">Turkeypox virus</name>
    <dbReference type="NCBI Taxonomy" id="336486"/>
    <lineage>
        <taxon>Viruses</taxon>
        <taxon>Varidnaviria</taxon>
        <taxon>Bamfordvirae</taxon>
        <taxon>Nucleocytoviricota</taxon>
        <taxon>Pokkesviricetes</taxon>
        <taxon>Chitovirales</taxon>
        <taxon>Poxviridae</taxon>
        <taxon>Chordopoxvirinae</taxon>
        <taxon>Avipoxvirus</taxon>
        <taxon>Avipoxvirus turkeypox</taxon>
    </lineage>
</organism>
<keyword evidence="1" id="KW-0472">Membrane</keyword>
<dbReference type="RefSeq" id="YP_009177116.1">
    <property type="nucleotide sequence ID" value="NC_028238.1"/>
</dbReference>
<dbReference type="OrthoDB" id="20833at10239"/>
<name>A0A0M3ZK27_9POXV</name>
<dbReference type="Proteomes" id="UP000142477">
    <property type="component" value="Segment"/>
</dbReference>
<dbReference type="Pfam" id="PF04872">
    <property type="entry name" value="Pox_L5"/>
    <property type="match status" value="1"/>
</dbReference>
<keyword evidence="1" id="KW-0812">Transmembrane</keyword>
<evidence type="ECO:0000313" key="3">
    <source>
        <dbReference type="Proteomes" id="UP000142477"/>
    </source>
</evidence>
<dbReference type="GeneID" id="26122785"/>
<dbReference type="EMBL" id="KP728110">
    <property type="protein sequence ID" value="ALA62469.2"/>
    <property type="molecule type" value="Genomic_DNA"/>
</dbReference>
<evidence type="ECO:0000256" key="1">
    <source>
        <dbReference type="SAM" id="Phobius"/>
    </source>
</evidence>
<accession>A0A0M3ZK27</accession>
<dbReference type="InterPro" id="IPR006956">
    <property type="entry name" value="Poxvirus_L5"/>
</dbReference>
<protein>
    <submittedName>
        <fullName evidence="2">Membrane protein</fullName>
    </submittedName>
</protein>
<evidence type="ECO:0000313" key="2">
    <source>
        <dbReference type="EMBL" id="ALA62469.2"/>
    </source>
</evidence>